<reference evidence="1 2" key="1">
    <citation type="submission" date="2018-07" db="EMBL/GenBank/DDBJ databases">
        <title>Genomic Encyclopedia of Type Strains, Phase IV (KMG-IV): sequencing the most valuable type-strain genomes for metagenomic binning, comparative biology and taxonomic classification.</title>
        <authorList>
            <person name="Goeker M."/>
        </authorList>
    </citation>
    <scope>NUCLEOTIDE SEQUENCE [LARGE SCALE GENOMIC DNA]</scope>
    <source>
        <strain evidence="1 2">DSM 21634</strain>
    </source>
</reference>
<keyword evidence="2" id="KW-1185">Reference proteome</keyword>
<accession>A0A368XJL8</accession>
<dbReference type="OrthoDB" id="5570854at2"/>
<comment type="caution">
    <text evidence="1">The sequence shown here is derived from an EMBL/GenBank/DDBJ whole genome shotgun (WGS) entry which is preliminary data.</text>
</comment>
<gene>
    <name evidence="1" type="ORF">DES41_108325</name>
</gene>
<protein>
    <submittedName>
        <fullName evidence="1">Putative addiction module component</fullName>
    </submittedName>
</protein>
<dbReference type="RefSeq" id="WP_114470790.1">
    <property type="nucleotide sequence ID" value="NZ_QPJK01000008.1"/>
</dbReference>
<proteinExistence type="predicted"/>
<dbReference type="AlphaFoldDB" id="A0A368XJL8"/>
<evidence type="ECO:0000313" key="1">
    <source>
        <dbReference type="EMBL" id="RCW68143.1"/>
    </source>
</evidence>
<dbReference type="Proteomes" id="UP000252884">
    <property type="component" value="Unassembled WGS sequence"/>
</dbReference>
<organism evidence="1 2">
    <name type="scientific">Pseudorhodoferax soli</name>
    <dbReference type="NCBI Taxonomy" id="545864"/>
    <lineage>
        <taxon>Bacteria</taxon>
        <taxon>Pseudomonadati</taxon>
        <taxon>Pseudomonadota</taxon>
        <taxon>Betaproteobacteria</taxon>
        <taxon>Burkholderiales</taxon>
        <taxon>Comamonadaceae</taxon>
    </lineage>
</organism>
<dbReference type="EMBL" id="QPJK01000008">
    <property type="protein sequence ID" value="RCW68143.1"/>
    <property type="molecule type" value="Genomic_DNA"/>
</dbReference>
<dbReference type="Pfam" id="PF09720">
    <property type="entry name" value="Unstab_antitox"/>
    <property type="match status" value="1"/>
</dbReference>
<evidence type="ECO:0000313" key="2">
    <source>
        <dbReference type="Proteomes" id="UP000252884"/>
    </source>
</evidence>
<sequence>MSATLEILQAQILGLSKEDRSRLLERLVASLDVDADAEQEWETVAAERDAELASGTVAGVPLEDAMARLRARFPG</sequence>
<name>A0A368XJL8_9BURK</name>
<dbReference type="InterPro" id="IPR013406">
    <property type="entry name" value="CHP02574_addiction_mod"/>
</dbReference>